<comment type="caution">
    <text evidence="2">The sequence shown here is derived from an EMBL/GenBank/DDBJ whole genome shotgun (WGS) entry which is preliminary data.</text>
</comment>
<evidence type="ECO:0000313" key="3">
    <source>
        <dbReference type="Proteomes" id="UP000261174"/>
    </source>
</evidence>
<keyword evidence="3" id="KW-1185">Reference proteome</keyword>
<feature type="transmembrane region" description="Helical" evidence="1">
    <location>
        <begin position="118"/>
        <end position="138"/>
    </location>
</feature>
<keyword evidence="1" id="KW-0812">Transmembrane</keyword>
<keyword evidence="1" id="KW-1133">Transmembrane helix</keyword>
<organism evidence="2 3">
    <name type="scientific">Chitinophaga silvisoli</name>
    <dbReference type="NCBI Taxonomy" id="2291814"/>
    <lineage>
        <taxon>Bacteria</taxon>
        <taxon>Pseudomonadati</taxon>
        <taxon>Bacteroidota</taxon>
        <taxon>Chitinophagia</taxon>
        <taxon>Chitinophagales</taxon>
        <taxon>Chitinophagaceae</taxon>
        <taxon>Chitinophaga</taxon>
    </lineage>
</organism>
<keyword evidence="1" id="KW-0472">Membrane</keyword>
<evidence type="ECO:0000313" key="2">
    <source>
        <dbReference type="EMBL" id="RFM36416.1"/>
    </source>
</evidence>
<gene>
    <name evidence="2" type="ORF">DXN04_02620</name>
</gene>
<dbReference type="EMBL" id="QTJV01000001">
    <property type="protein sequence ID" value="RFM36416.1"/>
    <property type="molecule type" value="Genomic_DNA"/>
</dbReference>
<name>A0A3E1P898_9BACT</name>
<proteinExistence type="predicted"/>
<protein>
    <submittedName>
        <fullName evidence="2">Uncharacterized protein</fullName>
    </submittedName>
</protein>
<accession>A0A3E1P898</accession>
<evidence type="ECO:0000256" key="1">
    <source>
        <dbReference type="SAM" id="Phobius"/>
    </source>
</evidence>
<dbReference type="Proteomes" id="UP000261174">
    <property type="component" value="Unassembled WGS sequence"/>
</dbReference>
<sequence>MRENLNKYMEYERYISDGLIEKHFLGFTTLEEEEDLRIHLNIFPELHTEMEEVERRMERAAFKDAPMPPAHIKAALMQRIALEEATRQASVSSRAQSKVYRDVAPPEDKITVHIGWKIFLIFFLSSIALSLLAILLYYRQVVGK</sequence>
<dbReference type="AlphaFoldDB" id="A0A3E1P898"/>
<reference evidence="2 3" key="1">
    <citation type="submission" date="2018-08" db="EMBL/GenBank/DDBJ databases">
        <title>Chitinophaga sp. K20C18050901, a novel bacterium isolated from forest soil.</title>
        <authorList>
            <person name="Wang C."/>
        </authorList>
    </citation>
    <scope>NUCLEOTIDE SEQUENCE [LARGE SCALE GENOMIC DNA]</scope>
    <source>
        <strain evidence="2 3">K20C18050901</strain>
    </source>
</reference>